<dbReference type="InterPro" id="IPR009936">
    <property type="entry name" value="DUF1468"/>
</dbReference>
<feature type="transmembrane region" description="Helical" evidence="1">
    <location>
        <begin position="436"/>
        <end position="456"/>
    </location>
</feature>
<evidence type="ECO:0000313" key="4">
    <source>
        <dbReference type="EMBL" id="SDJ69377.1"/>
    </source>
</evidence>
<feature type="transmembrane region" description="Helical" evidence="1">
    <location>
        <begin position="576"/>
        <end position="609"/>
    </location>
</feature>
<name>A0A1G8VU64_9BACI</name>
<feature type="transmembrane region" description="Helical" evidence="1">
    <location>
        <begin position="468"/>
        <end position="490"/>
    </location>
</feature>
<feature type="transmembrane region" description="Helical" evidence="1">
    <location>
        <begin position="193"/>
        <end position="216"/>
    </location>
</feature>
<keyword evidence="1" id="KW-1133">Transmembrane helix</keyword>
<dbReference type="AlphaFoldDB" id="A0A1G8VU64"/>
<dbReference type="EMBL" id="FNFL01000001">
    <property type="protein sequence ID" value="SDJ69377.1"/>
    <property type="molecule type" value="Genomic_DNA"/>
</dbReference>
<dbReference type="PANTHER" id="PTHR35342:SF5">
    <property type="entry name" value="TRICARBOXYLIC TRANSPORT PROTEIN"/>
    <property type="match status" value="1"/>
</dbReference>
<feature type="transmembrane region" description="Helical" evidence="1">
    <location>
        <begin position="316"/>
        <end position="340"/>
    </location>
</feature>
<feature type="domain" description="DUF112" evidence="2">
    <location>
        <begin position="13"/>
        <end position="434"/>
    </location>
</feature>
<evidence type="ECO:0000256" key="1">
    <source>
        <dbReference type="SAM" id="Phobius"/>
    </source>
</evidence>
<organism evidence="4 5">
    <name type="scientific">Sediminibacillus albus</name>
    <dbReference type="NCBI Taxonomy" id="407036"/>
    <lineage>
        <taxon>Bacteria</taxon>
        <taxon>Bacillati</taxon>
        <taxon>Bacillota</taxon>
        <taxon>Bacilli</taxon>
        <taxon>Bacillales</taxon>
        <taxon>Bacillaceae</taxon>
        <taxon>Sediminibacillus</taxon>
    </lineage>
</organism>
<dbReference type="InterPro" id="IPR002823">
    <property type="entry name" value="DUF112_TM"/>
</dbReference>
<evidence type="ECO:0000259" key="3">
    <source>
        <dbReference type="Pfam" id="PF07331"/>
    </source>
</evidence>
<dbReference type="Proteomes" id="UP000198694">
    <property type="component" value="Unassembled WGS sequence"/>
</dbReference>
<feature type="transmembrane region" description="Helical" evidence="1">
    <location>
        <begin position="135"/>
        <end position="155"/>
    </location>
</feature>
<keyword evidence="1" id="KW-0812">Transmembrane</keyword>
<feature type="domain" description="DUF1468" evidence="3">
    <location>
        <begin position="532"/>
        <end position="646"/>
    </location>
</feature>
<keyword evidence="5" id="KW-1185">Reference proteome</keyword>
<accession>A0A1G8VU64</accession>
<feature type="transmembrane region" description="Helical" evidence="1">
    <location>
        <begin position="105"/>
        <end position="129"/>
    </location>
</feature>
<feature type="transmembrane region" description="Helical" evidence="1">
    <location>
        <begin position="352"/>
        <end position="375"/>
    </location>
</feature>
<feature type="transmembrane region" description="Helical" evidence="1">
    <location>
        <begin position="511"/>
        <end position="532"/>
    </location>
</feature>
<evidence type="ECO:0000313" key="5">
    <source>
        <dbReference type="Proteomes" id="UP000198694"/>
    </source>
</evidence>
<protein>
    <submittedName>
        <fullName evidence="4">Putative tricarboxylic transport membrane protein</fullName>
    </submittedName>
</protein>
<gene>
    <name evidence="4" type="ORF">SAMN05216243_0347</name>
</gene>
<dbReference type="Pfam" id="PF07331">
    <property type="entry name" value="TctB"/>
    <property type="match status" value="1"/>
</dbReference>
<dbReference type="OrthoDB" id="9781349at2"/>
<dbReference type="Pfam" id="PF01970">
    <property type="entry name" value="TctA"/>
    <property type="match status" value="1"/>
</dbReference>
<feature type="transmembrane region" description="Helical" evidence="1">
    <location>
        <begin position="387"/>
        <end position="405"/>
    </location>
</feature>
<dbReference type="STRING" id="407036.SAMN05216243_0347"/>
<evidence type="ECO:0000259" key="2">
    <source>
        <dbReference type="Pfam" id="PF01970"/>
    </source>
</evidence>
<feature type="transmembrane region" description="Helical" evidence="1">
    <location>
        <begin position="538"/>
        <end position="556"/>
    </location>
</feature>
<keyword evidence="1" id="KW-0472">Membrane</keyword>
<feature type="transmembrane region" description="Helical" evidence="1">
    <location>
        <begin position="12"/>
        <end position="33"/>
    </location>
</feature>
<feature type="transmembrane region" description="Helical" evidence="1">
    <location>
        <begin position="53"/>
        <end position="75"/>
    </location>
</feature>
<dbReference type="PANTHER" id="PTHR35342">
    <property type="entry name" value="TRICARBOXYLIC TRANSPORT PROTEIN"/>
    <property type="match status" value="1"/>
</dbReference>
<feature type="transmembrane region" description="Helical" evidence="1">
    <location>
        <begin position="411"/>
        <end position="429"/>
    </location>
</feature>
<dbReference type="RefSeq" id="WP_093210471.1">
    <property type="nucleotide sequence ID" value="NZ_FNFL01000001.1"/>
</dbReference>
<proteinExistence type="predicted"/>
<feature type="transmembrane region" description="Helical" evidence="1">
    <location>
        <begin position="621"/>
        <end position="643"/>
    </location>
</feature>
<feature type="transmembrane region" description="Helical" evidence="1">
    <location>
        <begin position="162"/>
        <end position="181"/>
    </location>
</feature>
<reference evidence="4 5" key="1">
    <citation type="submission" date="2016-10" db="EMBL/GenBank/DDBJ databases">
        <authorList>
            <person name="de Groot N.N."/>
        </authorList>
    </citation>
    <scope>NUCLEOTIDE SEQUENCE [LARGE SCALE GENOMIC DNA]</scope>
    <source>
        <strain evidence="4 5">CGMCC 1.6502</strain>
    </source>
</reference>
<sequence length="649" mass="69431">MGYIFEIFELRHLIFLICGLLTGIIVGALPGLTPTMGVALTIPFTFSLGPTEGLILLGGIYCGSVYGGSIPAILFNVPGAPASVATTFDGYPMAQNGQGRKALELTTIASVIGGLAGMFLLLFFAPIFADVSLQFGPAQSFWIAIFGITVIAAISEGSITKNLIGGCFGIGLSFVGIHTVTGTARFTFGVEGLVGGFHIVAVLIGLFAFPQALRLIELLPYKPSRPDAACNLKKSTIKESFKDILTKPKSVLIGSGLGSFIGMIPGAGGNIASILAYNEVKRFSKHKHSFGKGEKHGIIASESANNAMVGGSLIPLLTLGIPGSPTAAIFLGGLLIHGIWPGRNLFIDHADVAYTFLYSMVAAQVLLLFLGLALIKYVTKLSRIPSIMMAPIIVSFSIIGAYTTQNSVFDIYTVVIIGLLMFIMQKYAFSPAPVALGFILGGIAEEGLLLGMQVGAANGQTIGYFFSGAWNITLVVLIVATVSAAVFQGINHKRPLRKNATVGTAKRRIPAIIPWIVTSVLSVIAFSAISKLELELKILPQITLLLLLLLSLIEMVKNVRQTGIGKKASVISRRAVPLLILVVTVSMLIDIIGFYTQVIIFMLSIPLYAYWKNWYRSNPLWIGLVTVLFTLFLYLMFTVIFQVPFPSII</sequence>